<dbReference type="GO" id="GO:0005739">
    <property type="term" value="C:mitochondrion"/>
    <property type="evidence" value="ECO:0007669"/>
    <property type="project" value="TreeGrafter"/>
</dbReference>
<dbReference type="Pfam" id="PF00390">
    <property type="entry name" value="malic"/>
    <property type="match status" value="1"/>
</dbReference>
<dbReference type="Proteomes" id="UP000838756">
    <property type="component" value="Unassembled WGS sequence"/>
</dbReference>
<dbReference type="InterPro" id="IPR036291">
    <property type="entry name" value="NAD(P)-bd_dom_sf"/>
</dbReference>
<dbReference type="OrthoDB" id="5365701at2759"/>
<dbReference type="AlphaFoldDB" id="A0A8S4SI15"/>
<feature type="binding site" evidence="7">
    <location>
        <position position="309"/>
    </location>
    <ligand>
        <name>a divalent metal cation</name>
        <dbReference type="ChEBI" id="CHEBI:60240"/>
    </ligand>
</feature>
<dbReference type="SUPFAM" id="SSF53223">
    <property type="entry name" value="Aminoacid dehydrogenase-like, N-terminal domain"/>
    <property type="match status" value="1"/>
</dbReference>
<keyword evidence="3 7" id="KW-0479">Metal-binding</keyword>
<protein>
    <recommendedName>
        <fullName evidence="8">Malic enzyme</fullName>
    </recommendedName>
</protein>
<dbReference type="SMART" id="SM00919">
    <property type="entry name" value="Malic_M"/>
    <property type="match status" value="1"/>
</dbReference>
<evidence type="ECO:0000256" key="5">
    <source>
        <dbReference type="PIRSR" id="PIRSR000106-1"/>
    </source>
</evidence>
<comment type="caution">
    <text evidence="11">The sequence shown here is derived from an EMBL/GenBank/DDBJ whole genome shotgun (WGS) entry which is preliminary data.</text>
</comment>
<gene>
    <name evidence="11" type="primary">jg20071</name>
    <name evidence="11" type="ORF">PAEG_LOCUS26921</name>
</gene>
<dbReference type="InterPro" id="IPR037062">
    <property type="entry name" value="Malic_N_dom_sf"/>
</dbReference>
<dbReference type="InterPro" id="IPR046346">
    <property type="entry name" value="Aminoacid_DH-like_N_sf"/>
</dbReference>
<dbReference type="InterPro" id="IPR015884">
    <property type="entry name" value="Malic_enzyme_CS"/>
</dbReference>
<dbReference type="GO" id="GO:0006108">
    <property type="term" value="P:malate metabolic process"/>
    <property type="evidence" value="ECO:0007669"/>
    <property type="project" value="TreeGrafter"/>
</dbReference>
<dbReference type="PRINTS" id="PR00072">
    <property type="entry name" value="MALOXRDTASE"/>
</dbReference>
<keyword evidence="4 8" id="KW-0560">Oxidoreductase</keyword>
<dbReference type="InterPro" id="IPR001891">
    <property type="entry name" value="Malic_OxRdtase"/>
</dbReference>
<sequence length="625" mass="70474">MFSVFQKEILYRNVLGKTRVGWFSLKKYLVLLKVQYDLIRRITSVDLKSPNMLRGIDYVRDPRLCKGLGFTLEERQALGIQGLIPAGYKSQEEQLNICRISIERYKDPLNKYIYLVELLERNERLFFTLLSTDIERYLPIVYTPTVGLACQKFGFIYRRPRGLFVTIADKGHVYDILCNWPEQDVRAIVFTDGERILGLGDLGAYGMGIPVGKLALYTALAHIHPHQCLPITLDCGTDNQTLLEDPLYLGLRQKRVRGKEYDDFVDEFMIACIERFGPNTLLQFEDFALVNATRLLQKYINDYCTFNDDIQGTASVAVAGLFAATRITKKKVQENVFMFLGAGSAATGIANLIVAHMVDEGMKREDAQKLIYMFDVDGLLTMKRQGGVPDHAKHFGKDSEPEKNFEKCVATIKPTCLIGCSTVGGAFNENILKQMAQNAERPIIFALSNPTSKAECTAQAAYDHTGGKCVFASGSPFPPVNYNGKEYRTGQGNNSYIFPGLALGVIESRSRHITEMMFLIAARTLANFVSESDLNIGRIYPPLNDTTKVSLKIAVEVAKYAYDEELATMFPKPKDMKCYIQSRLYNLKYHSYLPKFYEYPKPPDIKIKSVEEAYQGIMKPSSTSG</sequence>
<evidence type="ECO:0000256" key="7">
    <source>
        <dbReference type="PIRSR" id="PIRSR000106-3"/>
    </source>
</evidence>
<evidence type="ECO:0000259" key="10">
    <source>
        <dbReference type="SMART" id="SM01274"/>
    </source>
</evidence>
<dbReference type="CDD" id="cd05312">
    <property type="entry name" value="NAD_bind_1_malic_enz"/>
    <property type="match status" value="1"/>
</dbReference>
<feature type="binding site" evidence="7">
    <location>
        <position position="286"/>
    </location>
    <ligand>
        <name>a divalent metal cation</name>
        <dbReference type="ChEBI" id="CHEBI:60240"/>
    </ligand>
</feature>
<dbReference type="SMART" id="SM01274">
    <property type="entry name" value="malic"/>
    <property type="match status" value="1"/>
</dbReference>
<dbReference type="PROSITE" id="PS00331">
    <property type="entry name" value="MALIC_ENZYMES"/>
    <property type="match status" value="1"/>
</dbReference>
<dbReference type="EMBL" id="CAKXAJ010026452">
    <property type="protein sequence ID" value="CAH2268576.1"/>
    <property type="molecule type" value="Genomic_DNA"/>
</dbReference>
<feature type="active site" description="Proton acceptor" evidence="5">
    <location>
        <position position="213"/>
    </location>
</feature>
<dbReference type="GO" id="GO:0051287">
    <property type="term" value="F:NAD binding"/>
    <property type="evidence" value="ECO:0007669"/>
    <property type="project" value="InterPro"/>
</dbReference>
<evidence type="ECO:0000256" key="1">
    <source>
        <dbReference type="ARBA" id="ARBA00001936"/>
    </source>
</evidence>
<feature type="domain" description="Malic enzyme NAD-binding" evidence="9">
    <location>
        <begin position="310"/>
        <end position="562"/>
    </location>
</feature>
<evidence type="ECO:0000256" key="2">
    <source>
        <dbReference type="ARBA" id="ARBA00008785"/>
    </source>
</evidence>
<evidence type="ECO:0000256" key="6">
    <source>
        <dbReference type="PIRSR" id="PIRSR000106-2"/>
    </source>
</evidence>
<dbReference type="InterPro" id="IPR012301">
    <property type="entry name" value="Malic_N_dom"/>
</dbReference>
<dbReference type="PIRSF" id="PIRSF000106">
    <property type="entry name" value="ME"/>
    <property type="match status" value="1"/>
</dbReference>
<dbReference type="PANTHER" id="PTHR23406:SF90">
    <property type="entry name" value="MALIC ENZYME-RELATED"/>
    <property type="match status" value="1"/>
</dbReference>
<feature type="binding site" evidence="6">
    <location>
        <position position="493"/>
    </location>
    <ligand>
        <name>(S)-malate</name>
        <dbReference type="ChEBI" id="CHEBI:15589"/>
    </ligand>
</feature>
<evidence type="ECO:0000259" key="9">
    <source>
        <dbReference type="SMART" id="SM00919"/>
    </source>
</evidence>
<evidence type="ECO:0000256" key="3">
    <source>
        <dbReference type="ARBA" id="ARBA00022723"/>
    </source>
</evidence>
<organism evidence="11 12">
    <name type="scientific">Pararge aegeria aegeria</name>
    <dbReference type="NCBI Taxonomy" id="348720"/>
    <lineage>
        <taxon>Eukaryota</taxon>
        <taxon>Metazoa</taxon>
        <taxon>Ecdysozoa</taxon>
        <taxon>Arthropoda</taxon>
        <taxon>Hexapoda</taxon>
        <taxon>Insecta</taxon>
        <taxon>Pterygota</taxon>
        <taxon>Neoptera</taxon>
        <taxon>Endopterygota</taxon>
        <taxon>Lepidoptera</taxon>
        <taxon>Glossata</taxon>
        <taxon>Ditrysia</taxon>
        <taxon>Papilionoidea</taxon>
        <taxon>Nymphalidae</taxon>
        <taxon>Satyrinae</taxon>
        <taxon>Satyrini</taxon>
        <taxon>Parargina</taxon>
        <taxon>Pararge</taxon>
    </lineage>
</organism>
<comment type="cofactor">
    <cofactor evidence="1">
        <name>Mn(2+)</name>
        <dbReference type="ChEBI" id="CHEBI:29035"/>
    </cofactor>
</comment>
<dbReference type="GO" id="GO:0004473">
    <property type="term" value="F:malate dehydrogenase (decarboxylating) (NADP+) activity"/>
    <property type="evidence" value="ECO:0007669"/>
    <property type="project" value="TreeGrafter"/>
</dbReference>
<evidence type="ECO:0000256" key="8">
    <source>
        <dbReference type="RuleBase" id="RU003426"/>
    </source>
</evidence>
<feature type="domain" description="Malic enzyme N-terminal" evidence="10">
    <location>
        <begin position="119"/>
        <end position="300"/>
    </location>
</feature>
<reference evidence="11" key="1">
    <citation type="submission" date="2022-03" db="EMBL/GenBank/DDBJ databases">
        <authorList>
            <person name="Lindestad O."/>
        </authorList>
    </citation>
    <scope>NUCLEOTIDE SEQUENCE</scope>
</reference>
<feature type="binding site" evidence="7">
    <location>
        <position position="285"/>
    </location>
    <ligand>
        <name>a divalent metal cation</name>
        <dbReference type="ChEBI" id="CHEBI:60240"/>
    </ligand>
</feature>
<feature type="binding site" evidence="6">
    <location>
        <position position="449"/>
    </location>
    <ligand>
        <name>(S)-malate</name>
        <dbReference type="ChEBI" id="CHEBI:15589"/>
    </ligand>
</feature>
<evidence type="ECO:0000313" key="12">
    <source>
        <dbReference type="Proteomes" id="UP000838756"/>
    </source>
</evidence>
<dbReference type="GO" id="GO:0046872">
    <property type="term" value="F:metal ion binding"/>
    <property type="evidence" value="ECO:0007669"/>
    <property type="project" value="UniProtKB-KW"/>
</dbReference>
<feature type="binding site" evidence="6">
    <location>
        <position position="195"/>
    </location>
    <ligand>
        <name>(S)-malate</name>
        <dbReference type="ChEBI" id="CHEBI:15589"/>
    </ligand>
</feature>
<comment type="similarity">
    <text evidence="2 8">Belongs to the malic enzymes family.</text>
</comment>
<comment type="cofactor">
    <cofactor evidence="7">
        <name>Mg(2+)</name>
        <dbReference type="ChEBI" id="CHEBI:18420"/>
    </cofactor>
    <cofactor evidence="7">
        <name>Mn(2+)</name>
        <dbReference type="ChEBI" id="CHEBI:29035"/>
    </cofactor>
    <text evidence="7">Divalent metal cations. Prefers magnesium or manganese.</text>
</comment>
<feature type="active site" description="Proton donor" evidence="5">
    <location>
        <position position="142"/>
    </location>
</feature>
<evidence type="ECO:0000256" key="4">
    <source>
        <dbReference type="ARBA" id="ARBA00023002"/>
    </source>
</evidence>
<dbReference type="PANTHER" id="PTHR23406">
    <property type="entry name" value="MALIC ENZYME-RELATED"/>
    <property type="match status" value="1"/>
</dbReference>
<dbReference type="FunFam" id="3.40.50.10380:FF:000004">
    <property type="entry name" value="Malic enzyme"/>
    <property type="match status" value="1"/>
</dbReference>
<dbReference type="Gene3D" id="3.40.50.10380">
    <property type="entry name" value="Malic enzyme, N-terminal domain"/>
    <property type="match status" value="1"/>
</dbReference>
<keyword evidence="12" id="KW-1185">Reference proteome</keyword>
<name>A0A8S4SI15_9NEOP</name>
<dbReference type="FunFam" id="3.40.50.720:FF:000060">
    <property type="entry name" value="Malic enzyme"/>
    <property type="match status" value="1"/>
</dbReference>
<dbReference type="InterPro" id="IPR012302">
    <property type="entry name" value="Malic_NAD-bd"/>
</dbReference>
<dbReference type="Pfam" id="PF03949">
    <property type="entry name" value="Malic_M"/>
    <property type="match status" value="1"/>
</dbReference>
<proteinExistence type="inferred from homology"/>
<dbReference type="Gene3D" id="3.40.50.720">
    <property type="entry name" value="NAD(P)-binding Rossmann-like Domain"/>
    <property type="match status" value="1"/>
</dbReference>
<accession>A0A8S4SI15</accession>
<dbReference type="NCBIfam" id="NF010052">
    <property type="entry name" value="PRK13529.1"/>
    <property type="match status" value="1"/>
</dbReference>
<dbReference type="SUPFAM" id="SSF51735">
    <property type="entry name" value="NAD(P)-binding Rossmann-fold domains"/>
    <property type="match status" value="1"/>
</dbReference>
<evidence type="ECO:0000313" key="11">
    <source>
        <dbReference type="EMBL" id="CAH2268576.1"/>
    </source>
</evidence>